<reference evidence="1 2" key="1">
    <citation type="submission" date="2018-02" db="EMBL/GenBank/DDBJ databases">
        <title>Genome sequence of the basidiomycete white-rot fungus Phlebia centrifuga.</title>
        <authorList>
            <person name="Granchi Z."/>
            <person name="Peng M."/>
            <person name="de Vries R.P."/>
            <person name="Hilden K."/>
            <person name="Makela M.R."/>
            <person name="Grigoriev I."/>
            <person name="Riley R."/>
        </authorList>
    </citation>
    <scope>NUCLEOTIDE SEQUENCE [LARGE SCALE GENOMIC DNA]</scope>
    <source>
        <strain evidence="1 2">FBCC195</strain>
    </source>
</reference>
<gene>
    <name evidence="1" type="ORF">PHLCEN_2v12393</name>
</gene>
<proteinExistence type="predicted"/>
<keyword evidence="2" id="KW-1185">Reference proteome</keyword>
<sequence length="75" mass="8248">MVASDGTIQQVTCKGQWLLRLVQRLLGFQGNRKPVLEEILAETASEKQASCSCMLVGEEDSKAIDSGIGCEDFWE</sequence>
<name>A0A2R6NH82_9APHY</name>
<organism evidence="1 2">
    <name type="scientific">Hermanssonia centrifuga</name>
    <dbReference type="NCBI Taxonomy" id="98765"/>
    <lineage>
        <taxon>Eukaryota</taxon>
        <taxon>Fungi</taxon>
        <taxon>Dikarya</taxon>
        <taxon>Basidiomycota</taxon>
        <taxon>Agaricomycotina</taxon>
        <taxon>Agaricomycetes</taxon>
        <taxon>Polyporales</taxon>
        <taxon>Meruliaceae</taxon>
        <taxon>Hermanssonia</taxon>
    </lineage>
</organism>
<comment type="caution">
    <text evidence="1">The sequence shown here is derived from an EMBL/GenBank/DDBJ whole genome shotgun (WGS) entry which is preliminary data.</text>
</comment>
<evidence type="ECO:0000313" key="2">
    <source>
        <dbReference type="Proteomes" id="UP000186601"/>
    </source>
</evidence>
<evidence type="ECO:0000313" key="1">
    <source>
        <dbReference type="EMBL" id="PSR71745.1"/>
    </source>
</evidence>
<dbReference type="EMBL" id="MLYV02001245">
    <property type="protein sequence ID" value="PSR71745.1"/>
    <property type="molecule type" value="Genomic_DNA"/>
</dbReference>
<accession>A0A2R6NH82</accession>
<dbReference type="Proteomes" id="UP000186601">
    <property type="component" value="Unassembled WGS sequence"/>
</dbReference>
<dbReference type="AlphaFoldDB" id="A0A2R6NH82"/>
<protein>
    <submittedName>
        <fullName evidence="1">Uncharacterized protein</fullName>
    </submittedName>
</protein>